<evidence type="ECO:0000313" key="1">
    <source>
        <dbReference type="EMBL" id="PTB46957.1"/>
    </source>
</evidence>
<protein>
    <submittedName>
        <fullName evidence="1">Uncharacterized protein</fullName>
    </submittedName>
</protein>
<organism evidence="1 2">
    <name type="scientific">Trichoderma asperellum (strain ATCC 204424 / CBS 433.97 / NBRC 101777)</name>
    <dbReference type="NCBI Taxonomy" id="1042311"/>
    <lineage>
        <taxon>Eukaryota</taxon>
        <taxon>Fungi</taxon>
        <taxon>Dikarya</taxon>
        <taxon>Ascomycota</taxon>
        <taxon>Pezizomycotina</taxon>
        <taxon>Sordariomycetes</taxon>
        <taxon>Hypocreomycetidae</taxon>
        <taxon>Hypocreales</taxon>
        <taxon>Hypocreaceae</taxon>
        <taxon>Trichoderma</taxon>
    </lineage>
</organism>
<reference evidence="1 2" key="1">
    <citation type="submission" date="2016-07" db="EMBL/GenBank/DDBJ databases">
        <title>Multiple horizontal gene transfer events from other fungi enriched the ability of initially mycotrophic Trichoderma (Ascomycota) to feed on dead plant biomass.</title>
        <authorList>
            <consortium name="DOE Joint Genome Institute"/>
            <person name="Aerts A."/>
            <person name="Atanasova L."/>
            <person name="Chenthamara K."/>
            <person name="Zhang J."/>
            <person name="Grujic M."/>
            <person name="Henrissat B."/>
            <person name="Kuo A."/>
            <person name="Salamov A."/>
            <person name="Lipzen A."/>
            <person name="Labutti K."/>
            <person name="Barry K."/>
            <person name="Miao Y."/>
            <person name="Rahimi M.J."/>
            <person name="Shen Q."/>
            <person name="Grigoriev I.V."/>
            <person name="Kubicek C.P."/>
            <person name="Druzhinina I.S."/>
        </authorList>
    </citation>
    <scope>NUCLEOTIDE SEQUENCE [LARGE SCALE GENOMIC DNA]</scope>
    <source>
        <strain evidence="1 2">CBS 433.97</strain>
    </source>
</reference>
<dbReference type="AlphaFoldDB" id="A0A2T3ZQ68"/>
<keyword evidence="2" id="KW-1185">Reference proteome</keyword>
<sequence length="59" mass="6438">MTWGHFLAAKAPFWQGRQTFAIVDPSSSFAPPLRRLPLPCLRCAASAGPDLCFCCPESL</sequence>
<proteinExistence type="predicted"/>
<evidence type="ECO:0000313" key="2">
    <source>
        <dbReference type="Proteomes" id="UP000240493"/>
    </source>
</evidence>
<gene>
    <name evidence="1" type="ORF">M441DRAFT_227846</name>
</gene>
<dbReference type="Proteomes" id="UP000240493">
    <property type="component" value="Unassembled WGS sequence"/>
</dbReference>
<accession>A0A2T3ZQ68</accession>
<name>A0A2T3ZQ68_TRIA4</name>
<dbReference type="EMBL" id="KZ679256">
    <property type="protein sequence ID" value="PTB46957.1"/>
    <property type="molecule type" value="Genomic_DNA"/>
</dbReference>